<feature type="domain" description="NodB homology" evidence="3">
    <location>
        <begin position="34"/>
        <end position="259"/>
    </location>
</feature>
<organism evidence="4 5">
    <name type="scientific">Marinigracilibium pacificum</name>
    <dbReference type="NCBI Taxonomy" id="2729599"/>
    <lineage>
        <taxon>Bacteria</taxon>
        <taxon>Pseudomonadati</taxon>
        <taxon>Bacteroidota</taxon>
        <taxon>Cytophagia</taxon>
        <taxon>Cytophagales</taxon>
        <taxon>Flammeovirgaceae</taxon>
        <taxon>Marinigracilibium</taxon>
    </lineage>
</organism>
<dbReference type="PANTHER" id="PTHR34216">
    <property type="match status" value="1"/>
</dbReference>
<dbReference type="PROSITE" id="PS51677">
    <property type="entry name" value="NODB"/>
    <property type="match status" value="1"/>
</dbReference>
<protein>
    <submittedName>
        <fullName evidence="4">Polysaccharide deacetylase family protein</fullName>
    </submittedName>
</protein>
<keyword evidence="2" id="KW-0732">Signal</keyword>
<dbReference type="InterPro" id="IPR051398">
    <property type="entry name" value="Polysacch_Deacetylase"/>
</dbReference>
<reference evidence="4 5" key="1">
    <citation type="submission" date="2020-04" db="EMBL/GenBank/DDBJ databases">
        <title>Flammeovirgaceae bacterium KN852 isolated from deep sea.</title>
        <authorList>
            <person name="Zhang D.-C."/>
        </authorList>
    </citation>
    <scope>NUCLEOTIDE SEQUENCE [LARGE SCALE GENOMIC DNA]</scope>
    <source>
        <strain evidence="4 5">KN852</strain>
    </source>
</reference>
<keyword evidence="5" id="KW-1185">Reference proteome</keyword>
<evidence type="ECO:0000259" key="3">
    <source>
        <dbReference type="PROSITE" id="PS51677"/>
    </source>
</evidence>
<dbReference type="GO" id="GO:0016810">
    <property type="term" value="F:hydrolase activity, acting on carbon-nitrogen (but not peptide) bonds"/>
    <property type="evidence" value="ECO:0007669"/>
    <property type="project" value="InterPro"/>
</dbReference>
<dbReference type="PANTHER" id="PTHR34216:SF3">
    <property type="entry name" value="POLY-BETA-1,6-N-ACETYL-D-GLUCOSAMINE N-DEACETYLASE"/>
    <property type="match status" value="1"/>
</dbReference>
<accession>A0A848IXN3</accession>
<evidence type="ECO:0000313" key="5">
    <source>
        <dbReference type="Proteomes" id="UP000559010"/>
    </source>
</evidence>
<sequence length="259" mass="30136">MDLISLSQRILAYHTFGGNTVFEEHLKHLNKSGIQFIITVDDGDYSFYEIAFPLIKKYKIPSILFIIPSLIDTDNPFWWDEYYYYAENGGSLSEINWLKSIPNKERINFLSDLKAKSQKKVLRKKQLTTDQLLEMQDNGVIIANHSFTHPMFDQCSAEELRYELSSAKEFFIKNGLNGYDIFAYPNGNFNEESELVLKEFGIKYAFLFDHKVNGRIDNPLRISRLSVNDSTPLTKFKFILSGWHSRLLPYIKAGYKLIN</sequence>
<dbReference type="GO" id="GO:0005576">
    <property type="term" value="C:extracellular region"/>
    <property type="evidence" value="ECO:0007669"/>
    <property type="project" value="UniProtKB-SubCell"/>
</dbReference>
<evidence type="ECO:0000256" key="2">
    <source>
        <dbReference type="ARBA" id="ARBA00022729"/>
    </source>
</evidence>
<dbReference type="GO" id="GO:0005975">
    <property type="term" value="P:carbohydrate metabolic process"/>
    <property type="evidence" value="ECO:0007669"/>
    <property type="project" value="InterPro"/>
</dbReference>
<evidence type="ECO:0000256" key="1">
    <source>
        <dbReference type="ARBA" id="ARBA00004613"/>
    </source>
</evidence>
<evidence type="ECO:0000313" key="4">
    <source>
        <dbReference type="EMBL" id="NMM48045.1"/>
    </source>
</evidence>
<proteinExistence type="predicted"/>
<dbReference type="RefSeq" id="WP_169679210.1">
    <property type="nucleotide sequence ID" value="NZ_JABBNU010000003.1"/>
</dbReference>
<gene>
    <name evidence="4" type="ORF">HH304_06515</name>
</gene>
<dbReference type="Proteomes" id="UP000559010">
    <property type="component" value="Unassembled WGS sequence"/>
</dbReference>
<dbReference type="Pfam" id="PF01522">
    <property type="entry name" value="Polysacc_deac_1"/>
    <property type="match status" value="1"/>
</dbReference>
<dbReference type="SUPFAM" id="SSF88713">
    <property type="entry name" value="Glycoside hydrolase/deacetylase"/>
    <property type="match status" value="1"/>
</dbReference>
<name>A0A848IXN3_9BACT</name>
<dbReference type="CDD" id="cd10918">
    <property type="entry name" value="CE4_NodB_like_5s_6s"/>
    <property type="match status" value="1"/>
</dbReference>
<dbReference type="Gene3D" id="3.20.20.370">
    <property type="entry name" value="Glycoside hydrolase/deacetylase"/>
    <property type="match status" value="1"/>
</dbReference>
<dbReference type="EMBL" id="JABBNU010000003">
    <property type="protein sequence ID" value="NMM48045.1"/>
    <property type="molecule type" value="Genomic_DNA"/>
</dbReference>
<dbReference type="AlphaFoldDB" id="A0A848IXN3"/>
<dbReference type="InterPro" id="IPR011330">
    <property type="entry name" value="Glyco_hydro/deAcase_b/a-brl"/>
</dbReference>
<comment type="caution">
    <text evidence="4">The sequence shown here is derived from an EMBL/GenBank/DDBJ whole genome shotgun (WGS) entry which is preliminary data.</text>
</comment>
<dbReference type="InterPro" id="IPR002509">
    <property type="entry name" value="NODB_dom"/>
</dbReference>
<comment type="subcellular location">
    <subcellularLocation>
        <location evidence="1">Secreted</location>
    </subcellularLocation>
</comment>